<dbReference type="InterPro" id="IPR018114">
    <property type="entry name" value="TRYPSIN_HIS"/>
</dbReference>
<organism evidence="6 7">
    <name type="scientific">Leptotrombidium deliense</name>
    <dbReference type="NCBI Taxonomy" id="299467"/>
    <lineage>
        <taxon>Eukaryota</taxon>
        <taxon>Metazoa</taxon>
        <taxon>Ecdysozoa</taxon>
        <taxon>Arthropoda</taxon>
        <taxon>Chelicerata</taxon>
        <taxon>Arachnida</taxon>
        <taxon>Acari</taxon>
        <taxon>Acariformes</taxon>
        <taxon>Trombidiformes</taxon>
        <taxon>Prostigmata</taxon>
        <taxon>Anystina</taxon>
        <taxon>Parasitengona</taxon>
        <taxon>Trombiculoidea</taxon>
        <taxon>Trombiculidae</taxon>
        <taxon>Leptotrombidium</taxon>
    </lineage>
</organism>
<dbReference type="OrthoDB" id="6493914at2759"/>
<dbReference type="InterPro" id="IPR043504">
    <property type="entry name" value="Peptidase_S1_PA_chymotrypsin"/>
</dbReference>
<feature type="signal peptide" evidence="4">
    <location>
        <begin position="1"/>
        <end position="17"/>
    </location>
</feature>
<reference evidence="6 7" key="1">
    <citation type="journal article" date="2018" name="Gigascience">
        <title>Genomes of trombidid mites reveal novel predicted allergens and laterally-transferred genes associated with secondary metabolism.</title>
        <authorList>
            <person name="Dong X."/>
            <person name="Chaisiri K."/>
            <person name="Xia D."/>
            <person name="Armstrong S.D."/>
            <person name="Fang Y."/>
            <person name="Donnelly M.J."/>
            <person name="Kadowaki T."/>
            <person name="McGarry J.W."/>
            <person name="Darby A.C."/>
            <person name="Makepeace B.L."/>
        </authorList>
    </citation>
    <scope>NUCLEOTIDE SEQUENCE [LARGE SCALE GENOMIC DNA]</scope>
    <source>
        <strain evidence="6">UoL-UT</strain>
    </source>
</reference>
<evidence type="ECO:0000259" key="5">
    <source>
        <dbReference type="PROSITE" id="PS50240"/>
    </source>
</evidence>
<dbReference type="EMBL" id="NCKV01003719">
    <property type="protein sequence ID" value="RWS25429.1"/>
    <property type="molecule type" value="Genomic_DNA"/>
</dbReference>
<comment type="caution">
    <text evidence="6">The sequence shown here is derived from an EMBL/GenBank/DDBJ whole genome shotgun (WGS) entry which is preliminary data.</text>
</comment>
<dbReference type="Proteomes" id="UP000288716">
    <property type="component" value="Unassembled WGS sequence"/>
</dbReference>
<dbReference type="FunFam" id="2.40.10.10:FF:000068">
    <property type="entry name" value="transmembrane protease serine 2"/>
    <property type="match status" value="1"/>
</dbReference>
<evidence type="ECO:0000313" key="7">
    <source>
        <dbReference type="Proteomes" id="UP000288716"/>
    </source>
</evidence>
<dbReference type="CDD" id="cd00190">
    <property type="entry name" value="Tryp_SPc"/>
    <property type="match status" value="1"/>
</dbReference>
<dbReference type="SUPFAM" id="SSF50494">
    <property type="entry name" value="Trypsin-like serine proteases"/>
    <property type="match status" value="1"/>
</dbReference>
<proteinExistence type="inferred from homology"/>
<keyword evidence="4" id="KW-0732">Signal</keyword>
<feature type="domain" description="Peptidase S1" evidence="5">
    <location>
        <begin position="34"/>
        <end position="260"/>
    </location>
</feature>
<dbReference type="AlphaFoldDB" id="A0A443SD23"/>
<dbReference type="InterPro" id="IPR001254">
    <property type="entry name" value="Trypsin_dom"/>
</dbReference>
<keyword evidence="1" id="KW-1015">Disulfide bond</keyword>
<dbReference type="Pfam" id="PF00089">
    <property type="entry name" value="Trypsin"/>
    <property type="match status" value="1"/>
</dbReference>
<dbReference type="InterPro" id="IPR033116">
    <property type="entry name" value="TRYPSIN_SER"/>
</dbReference>
<dbReference type="PANTHER" id="PTHR24256">
    <property type="entry name" value="TRYPTASE-RELATED"/>
    <property type="match status" value="1"/>
</dbReference>
<name>A0A443SD23_9ACAR</name>
<feature type="chain" id="PRO_5019261946" evidence="4">
    <location>
        <begin position="18"/>
        <end position="271"/>
    </location>
</feature>
<keyword evidence="3" id="KW-0645">Protease</keyword>
<dbReference type="PROSITE" id="PS50240">
    <property type="entry name" value="TRYPSIN_DOM"/>
    <property type="match status" value="1"/>
</dbReference>
<dbReference type="InterPro" id="IPR009003">
    <property type="entry name" value="Peptidase_S1_PA"/>
</dbReference>
<dbReference type="PROSITE" id="PS00135">
    <property type="entry name" value="TRYPSIN_SER"/>
    <property type="match status" value="1"/>
</dbReference>
<evidence type="ECO:0000256" key="2">
    <source>
        <dbReference type="ARBA" id="ARBA00024195"/>
    </source>
</evidence>
<comment type="similarity">
    <text evidence="2">Belongs to the peptidase S1 family. CLIP subfamily.</text>
</comment>
<dbReference type="GO" id="GO:0006508">
    <property type="term" value="P:proteolysis"/>
    <property type="evidence" value="ECO:0007669"/>
    <property type="project" value="UniProtKB-KW"/>
</dbReference>
<accession>A0A443SD23</accession>
<gene>
    <name evidence="6" type="ORF">B4U80_09623</name>
</gene>
<dbReference type="Gene3D" id="2.40.10.10">
    <property type="entry name" value="Trypsin-like serine proteases"/>
    <property type="match status" value="1"/>
</dbReference>
<dbReference type="SMART" id="SM00020">
    <property type="entry name" value="Tryp_SPc"/>
    <property type="match status" value="1"/>
</dbReference>
<dbReference type="PRINTS" id="PR00722">
    <property type="entry name" value="CHYMOTRYPSIN"/>
</dbReference>
<keyword evidence="7" id="KW-1185">Reference proteome</keyword>
<dbReference type="VEuPathDB" id="VectorBase:LDEU006610"/>
<evidence type="ECO:0000256" key="3">
    <source>
        <dbReference type="RuleBase" id="RU363034"/>
    </source>
</evidence>
<sequence length="271" mass="30313">MYLKSLLFVYLFMLAESRILNCDCGKEGGGKTRIVNGTPVGQNTFPWMVALLFSFNKMQFCGGTLINDQWILTAAHCVDYVSPKQVVVASSLVKINEAKDIRSVDYIWINPTYAGFRGKYHNDIALLRLSEPVQFSAKLSPICLPNASQLDFDKLFYIGWGMPGVKQQTSNQLMYMNTKQSDECKTFFRSFGFWDKQFCTHSHNNGICQGDSGGPLSSRINGHVTQVGINSYVAKGTCGVHPDVTTRVSSYLTEIYDVTEGSNWCKNPNDD</sequence>
<evidence type="ECO:0000313" key="6">
    <source>
        <dbReference type="EMBL" id="RWS25429.1"/>
    </source>
</evidence>
<evidence type="ECO:0000256" key="1">
    <source>
        <dbReference type="ARBA" id="ARBA00023157"/>
    </source>
</evidence>
<dbReference type="PROSITE" id="PS00134">
    <property type="entry name" value="TRYPSIN_HIS"/>
    <property type="match status" value="1"/>
</dbReference>
<protein>
    <submittedName>
        <fullName evidence="6">Chymotrypsin B-like protein</fullName>
    </submittedName>
</protein>
<dbReference type="InterPro" id="IPR051487">
    <property type="entry name" value="Ser/Thr_Proteases_Immune/Dev"/>
</dbReference>
<dbReference type="STRING" id="299467.A0A443SD23"/>
<evidence type="ECO:0000256" key="4">
    <source>
        <dbReference type="SAM" id="SignalP"/>
    </source>
</evidence>
<dbReference type="InterPro" id="IPR001314">
    <property type="entry name" value="Peptidase_S1A"/>
</dbReference>
<dbReference type="GO" id="GO:0004252">
    <property type="term" value="F:serine-type endopeptidase activity"/>
    <property type="evidence" value="ECO:0007669"/>
    <property type="project" value="InterPro"/>
</dbReference>
<keyword evidence="3" id="KW-0378">Hydrolase</keyword>
<keyword evidence="3" id="KW-0720">Serine protease</keyword>